<protein>
    <submittedName>
        <fullName evidence="3">Spidroin-2-like</fullName>
    </submittedName>
</protein>
<feature type="compositionally biased region" description="Low complexity" evidence="1">
    <location>
        <begin position="35"/>
        <end position="47"/>
    </location>
</feature>
<proteinExistence type="predicted"/>
<organism evidence="2 3">
    <name type="scientific">Galeopterus variegatus</name>
    <name type="common">Malayan flying lemur</name>
    <name type="synonym">Cynocephalus variegatus</name>
    <dbReference type="NCBI Taxonomy" id="482537"/>
    <lineage>
        <taxon>Eukaryota</taxon>
        <taxon>Metazoa</taxon>
        <taxon>Chordata</taxon>
        <taxon>Craniata</taxon>
        <taxon>Vertebrata</taxon>
        <taxon>Euteleostomi</taxon>
        <taxon>Mammalia</taxon>
        <taxon>Eutheria</taxon>
        <taxon>Euarchontoglires</taxon>
        <taxon>Dermoptera</taxon>
        <taxon>Cynocephalidae</taxon>
        <taxon>Galeopterus</taxon>
    </lineage>
</organism>
<evidence type="ECO:0000313" key="2">
    <source>
        <dbReference type="Proteomes" id="UP000694923"/>
    </source>
</evidence>
<dbReference type="Proteomes" id="UP000694923">
    <property type="component" value="Unplaced"/>
</dbReference>
<feature type="compositionally biased region" description="Low complexity" evidence="1">
    <location>
        <begin position="74"/>
        <end position="85"/>
    </location>
</feature>
<feature type="region of interest" description="Disordered" evidence="1">
    <location>
        <begin position="10"/>
        <end position="128"/>
    </location>
</feature>
<feature type="compositionally biased region" description="Gly residues" evidence="1">
    <location>
        <begin position="105"/>
        <end position="116"/>
    </location>
</feature>
<gene>
    <name evidence="3" type="primary">LOC103585832</name>
</gene>
<evidence type="ECO:0000313" key="3">
    <source>
        <dbReference type="RefSeq" id="XP_008565142.1"/>
    </source>
</evidence>
<keyword evidence="2" id="KW-1185">Reference proteome</keyword>
<reference evidence="3" key="1">
    <citation type="submission" date="2025-08" db="UniProtKB">
        <authorList>
            <consortium name="RefSeq"/>
        </authorList>
    </citation>
    <scope>IDENTIFICATION</scope>
</reference>
<evidence type="ECO:0000256" key="1">
    <source>
        <dbReference type="SAM" id="MobiDB-lite"/>
    </source>
</evidence>
<name>A0ABM0Q9V1_GALVR</name>
<dbReference type="RefSeq" id="XP_008565142.1">
    <property type="nucleotide sequence ID" value="XM_008566920.1"/>
</dbReference>
<accession>A0ABM0Q9V1</accession>
<sequence>MTWQYFQLLSRCRAPAGPASDVSGAEVPTEHSERQPSSPQNSSPHSRGCGRGGPTREELGSAVNPVRAGRPHRGPSASGPAAQSALGRPPFPGSGKPGGAVSFGSGDGGAAGGGAETRGPSYPAGLTRPRYTQSAAAARGAIFRKCRVWSAPKIPTEKSSVLRAEGHMERKPGTTCRIKLICENVDFWSLCPLLSC</sequence>
<dbReference type="GeneID" id="103585832"/>